<keyword evidence="6 10" id="KW-1278">Translocase</keyword>
<evidence type="ECO:0000256" key="6">
    <source>
        <dbReference type="ARBA" id="ARBA00022967"/>
    </source>
</evidence>
<dbReference type="Pfam" id="PF03116">
    <property type="entry name" value="NQR2_RnfD_RnfE"/>
    <property type="match status" value="1"/>
</dbReference>
<dbReference type="HAMAP" id="MF_00462">
    <property type="entry name" value="RsxD_RnfD"/>
    <property type="match status" value="1"/>
</dbReference>
<dbReference type="InterPro" id="IPR011303">
    <property type="entry name" value="RnfD_bac"/>
</dbReference>
<keyword evidence="9 10" id="KW-0472">Membrane</keyword>
<evidence type="ECO:0000256" key="10">
    <source>
        <dbReference type="HAMAP-Rule" id="MF_00462"/>
    </source>
</evidence>
<evidence type="ECO:0000256" key="1">
    <source>
        <dbReference type="ARBA" id="ARBA00022448"/>
    </source>
</evidence>
<evidence type="ECO:0000256" key="2">
    <source>
        <dbReference type="ARBA" id="ARBA00022553"/>
    </source>
</evidence>
<comment type="subcellular location">
    <subcellularLocation>
        <location evidence="10">Cell inner membrane</location>
        <topology evidence="10">Multi-pass membrane protein</topology>
    </subcellularLocation>
</comment>
<comment type="caution">
    <text evidence="10">Lacks conserved residue(s) required for the propagation of feature annotation.</text>
</comment>
<keyword evidence="7 10" id="KW-0249">Electron transport</keyword>
<comment type="subunit">
    <text evidence="10">The complex is composed of six subunits: RnfA, RnfB, RnfC, RnfD, RnfE and RnfG.</text>
</comment>
<evidence type="ECO:0000256" key="8">
    <source>
        <dbReference type="ARBA" id="ARBA00022989"/>
    </source>
</evidence>
<keyword evidence="12" id="KW-1185">Reference proteome</keyword>
<keyword evidence="8 10" id="KW-1133">Transmembrane helix</keyword>
<evidence type="ECO:0000256" key="7">
    <source>
        <dbReference type="ARBA" id="ARBA00022982"/>
    </source>
</evidence>
<evidence type="ECO:0000256" key="5">
    <source>
        <dbReference type="ARBA" id="ARBA00022692"/>
    </source>
</evidence>
<dbReference type="EMBL" id="SRIO01000003">
    <property type="protein sequence ID" value="TFZ83568.1"/>
    <property type="molecule type" value="Genomic_DNA"/>
</dbReference>
<keyword evidence="10" id="KW-1003">Cell membrane</keyword>
<proteinExistence type="inferred from homology"/>
<keyword evidence="2 10" id="KW-0597">Phosphoprotein</keyword>
<gene>
    <name evidence="10" type="primary">rnfD</name>
    <name evidence="11" type="ORF">E4680_03460</name>
</gene>
<dbReference type="RefSeq" id="WP_135280985.1">
    <property type="nucleotide sequence ID" value="NZ_SRIO01000003.1"/>
</dbReference>
<keyword evidence="3 10" id="KW-0285">Flavoprotein</keyword>
<feature type="transmembrane region" description="Helical" evidence="10">
    <location>
        <begin position="284"/>
        <end position="302"/>
    </location>
</feature>
<dbReference type="InterPro" id="IPR004338">
    <property type="entry name" value="NqrB/RnfD"/>
</dbReference>
<feature type="transmembrane region" description="Helical" evidence="10">
    <location>
        <begin position="252"/>
        <end position="272"/>
    </location>
</feature>
<feature type="transmembrane region" description="Helical" evidence="10">
    <location>
        <begin position="45"/>
        <end position="62"/>
    </location>
</feature>
<keyword evidence="4 10" id="KW-0288">FMN</keyword>
<dbReference type="NCBIfam" id="TIGR01946">
    <property type="entry name" value="rnfD"/>
    <property type="match status" value="1"/>
</dbReference>
<dbReference type="PANTHER" id="PTHR30578:SF0">
    <property type="entry name" value="ION-TRANSLOCATING OXIDOREDUCTASE COMPLEX SUBUNIT D"/>
    <property type="match status" value="1"/>
</dbReference>
<comment type="function">
    <text evidence="10">Part of a membrane-bound complex that couples electron transfer with translocation of ions across the membrane.</text>
</comment>
<evidence type="ECO:0000256" key="3">
    <source>
        <dbReference type="ARBA" id="ARBA00022630"/>
    </source>
</evidence>
<sequence>MSKAFPTASAPHLPHARPVSWVMSQVLLALLPGAAATLFYRGPGVLLNLALCLATAYGCEILAMRLRGHPPKPALQDGSVAVTATLIALALPPWLPLPLPILGTAFAVLLVKHAYGGLGQNPFNPAMAAYALLLVSFPVAMTRWPAAASAWDWHLAALAWTGAEHAWDGLTGATALGDTRTRLALTHTLFEIHAEGGPAGSRAGLVVNLAYAAGGGYLLARGVIGWRIPVAVLVAVATGALVFQVIDADRYPSALFHLTQGATMLGAFFIATDPVSASTTPRGRLLYGAGIGALVYLIRTFGAYPDGFAFAVLLMNLAVPLIDRLTIPRPYGTPRDD</sequence>
<dbReference type="GO" id="GO:0055085">
    <property type="term" value="P:transmembrane transport"/>
    <property type="evidence" value="ECO:0007669"/>
    <property type="project" value="InterPro"/>
</dbReference>
<accession>A0A4Z0FBH1</accession>
<dbReference type="OrthoDB" id="9776359at2"/>
<comment type="caution">
    <text evidence="11">The sequence shown here is derived from an EMBL/GenBank/DDBJ whole genome shotgun (WGS) entry which is preliminary data.</text>
</comment>
<keyword evidence="1 10" id="KW-0813">Transport</keyword>
<comment type="similarity">
    <text evidence="10">Belongs to the NqrB/RnfD family.</text>
</comment>
<name>A0A4Z0FBH1_9GAMM</name>
<evidence type="ECO:0000313" key="11">
    <source>
        <dbReference type="EMBL" id="TFZ83568.1"/>
    </source>
</evidence>
<evidence type="ECO:0000256" key="9">
    <source>
        <dbReference type="ARBA" id="ARBA00023136"/>
    </source>
</evidence>
<organism evidence="11 12">
    <name type="scientific">Candidatus Macondimonas diazotrophica</name>
    <dbReference type="NCBI Taxonomy" id="2305248"/>
    <lineage>
        <taxon>Bacteria</taxon>
        <taxon>Pseudomonadati</taxon>
        <taxon>Pseudomonadota</taxon>
        <taxon>Gammaproteobacteria</taxon>
        <taxon>Chromatiales</taxon>
        <taxon>Ectothiorhodospiraceae</taxon>
        <taxon>Candidatus Macondimonas</taxon>
    </lineage>
</organism>
<dbReference type="PANTHER" id="PTHR30578">
    <property type="entry name" value="ELECTRON TRANSPORT COMPLEX PROTEIN RNFD"/>
    <property type="match status" value="1"/>
</dbReference>
<feature type="transmembrane region" description="Helical" evidence="10">
    <location>
        <begin position="226"/>
        <end position="246"/>
    </location>
</feature>
<reference evidence="11 12" key="1">
    <citation type="journal article" date="2019" name="ISME J.">
        <title>Candidatus Macondimonas diazotrophica, a novel gammaproteobacterial genus dominating crude-oil-contaminated coastal sediments.</title>
        <authorList>
            <person name="Karthikeyan S."/>
            <person name="Konstantinidis K."/>
        </authorList>
    </citation>
    <scope>NUCLEOTIDE SEQUENCE [LARGE SCALE GENOMIC DNA]</scope>
    <source>
        <strain evidence="11 12">KTK01</strain>
    </source>
</reference>
<feature type="modified residue" description="FMN phosphoryl threonine" evidence="10">
    <location>
        <position position="174"/>
    </location>
</feature>
<evidence type="ECO:0000256" key="4">
    <source>
        <dbReference type="ARBA" id="ARBA00022643"/>
    </source>
</evidence>
<dbReference type="GO" id="GO:0022900">
    <property type="term" value="P:electron transport chain"/>
    <property type="evidence" value="ECO:0007669"/>
    <property type="project" value="UniProtKB-UniRule"/>
</dbReference>
<dbReference type="Proteomes" id="UP000297890">
    <property type="component" value="Unassembled WGS sequence"/>
</dbReference>
<dbReference type="EC" id="7.-.-.-" evidence="10"/>
<dbReference type="GO" id="GO:0005886">
    <property type="term" value="C:plasma membrane"/>
    <property type="evidence" value="ECO:0007669"/>
    <property type="project" value="UniProtKB-SubCell"/>
</dbReference>
<keyword evidence="10" id="KW-0997">Cell inner membrane</keyword>
<protein>
    <recommendedName>
        <fullName evidence="10">Ion-translocating oxidoreductase complex subunit D</fullName>
        <ecNumber evidence="10">7.-.-.-</ecNumber>
    </recommendedName>
    <alternativeName>
        <fullName evidence="10">Rnf electron transport complex subunit D</fullName>
    </alternativeName>
</protein>
<dbReference type="AlphaFoldDB" id="A0A4Z0FBH1"/>
<keyword evidence="5 10" id="KW-0812">Transmembrane</keyword>
<comment type="cofactor">
    <cofactor evidence="10">
        <name>FMN</name>
        <dbReference type="ChEBI" id="CHEBI:58210"/>
    </cofactor>
</comment>
<feature type="transmembrane region" description="Helical" evidence="10">
    <location>
        <begin position="21"/>
        <end position="39"/>
    </location>
</feature>
<evidence type="ECO:0000313" key="12">
    <source>
        <dbReference type="Proteomes" id="UP000297890"/>
    </source>
</evidence>